<keyword evidence="4" id="KW-0804">Transcription</keyword>
<dbReference type="SUPFAM" id="SSF52172">
    <property type="entry name" value="CheY-like"/>
    <property type="match status" value="1"/>
</dbReference>
<dbReference type="SMART" id="SM00448">
    <property type="entry name" value="REC"/>
    <property type="match status" value="1"/>
</dbReference>
<name>A0A158BZ68_9BURK</name>
<keyword evidence="8" id="KW-1185">Reference proteome</keyword>
<feature type="domain" description="Response regulatory" evidence="6">
    <location>
        <begin position="3"/>
        <end position="112"/>
    </location>
</feature>
<proteinExistence type="predicted"/>
<evidence type="ECO:0000256" key="4">
    <source>
        <dbReference type="ARBA" id="ARBA00023163"/>
    </source>
</evidence>
<dbReference type="Gene3D" id="3.40.50.2300">
    <property type="match status" value="1"/>
</dbReference>
<protein>
    <submittedName>
        <fullName evidence="7">PAS/PAC sensor hybrid histidine kinase</fullName>
    </submittedName>
</protein>
<organism evidence="7 8">
    <name type="scientific">Caballeronia temeraria</name>
    <dbReference type="NCBI Taxonomy" id="1777137"/>
    <lineage>
        <taxon>Bacteria</taxon>
        <taxon>Pseudomonadati</taxon>
        <taxon>Pseudomonadota</taxon>
        <taxon>Betaproteobacteria</taxon>
        <taxon>Burkholderiales</taxon>
        <taxon>Burkholderiaceae</taxon>
        <taxon>Caballeronia</taxon>
    </lineage>
</organism>
<dbReference type="GO" id="GO:0000976">
    <property type="term" value="F:transcription cis-regulatory region binding"/>
    <property type="evidence" value="ECO:0007669"/>
    <property type="project" value="TreeGrafter"/>
</dbReference>
<keyword evidence="7" id="KW-0418">Kinase</keyword>
<evidence type="ECO:0000313" key="7">
    <source>
        <dbReference type="EMBL" id="SAK75404.1"/>
    </source>
</evidence>
<keyword evidence="2" id="KW-0805">Transcription regulation</keyword>
<dbReference type="InterPro" id="IPR011006">
    <property type="entry name" value="CheY-like_superfamily"/>
</dbReference>
<dbReference type="CDD" id="cd17546">
    <property type="entry name" value="REC_hyHK_CKI1_RcsC-like"/>
    <property type="match status" value="1"/>
</dbReference>
<dbReference type="GO" id="GO:0006355">
    <property type="term" value="P:regulation of DNA-templated transcription"/>
    <property type="evidence" value="ECO:0007669"/>
    <property type="project" value="TreeGrafter"/>
</dbReference>
<dbReference type="PANTHER" id="PTHR48111:SF22">
    <property type="entry name" value="REGULATOR OF RPOS"/>
    <property type="match status" value="1"/>
</dbReference>
<dbReference type="PANTHER" id="PTHR48111">
    <property type="entry name" value="REGULATOR OF RPOS"/>
    <property type="match status" value="1"/>
</dbReference>
<keyword evidence="1" id="KW-0902">Two-component regulatory system</keyword>
<evidence type="ECO:0000256" key="1">
    <source>
        <dbReference type="ARBA" id="ARBA00023012"/>
    </source>
</evidence>
<dbReference type="PROSITE" id="PS50110">
    <property type="entry name" value="RESPONSE_REGULATORY"/>
    <property type="match status" value="1"/>
</dbReference>
<evidence type="ECO:0000259" key="6">
    <source>
        <dbReference type="PROSITE" id="PS50110"/>
    </source>
</evidence>
<dbReference type="EMBL" id="FCOI02000018">
    <property type="protein sequence ID" value="SAK75404.1"/>
    <property type="molecule type" value="Genomic_DNA"/>
</dbReference>
<gene>
    <name evidence="7" type="ORF">AWB76_04902</name>
</gene>
<dbReference type="GO" id="GO:0016301">
    <property type="term" value="F:kinase activity"/>
    <property type="evidence" value="ECO:0007669"/>
    <property type="project" value="UniProtKB-KW"/>
</dbReference>
<dbReference type="OrthoDB" id="9134602at2"/>
<evidence type="ECO:0000256" key="2">
    <source>
        <dbReference type="ARBA" id="ARBA00023015"/>
    </source>
</evidence>
<dbReference type="Proteomes" id="UP000054624">
    <property type="component" value="Unassembled WGS sequence"/>
</dbReference>
<evidence type="ECO:0000256" key="3">
    <source>
        <dbReference type="ARBA" id="ARBA00023125"/>
    </source>
</evidence>
<sequence>MKKILFVDDSKDTADALCAFGSALGHTCAVAYNGESAVSQAAEDTYDIVFLDLMLPDTDGIAVCLEIRKGRSQSARIIALTGSNELIDKERRCIDAWLLKPPRMDELEQLLL</sequence>
<dbReference type="Pfam" id="PF00072">
    <property type="entry name" value="Response_reg"/>
    <property type="match status" value="1"/>
</dbReference>
<feature type="modified residue" description="4-aspartylphosphate" evidence="5">
    <location>
        <position position="52"/>
    </location>
</feature>
<dbReference type="GO" id="GO:0032993">
    <property type="term" value="C:protein-DNA complex"/>
    <property type="evidence" value="ECO:0007669"/>
    <property type="project" value="TreeGrafter"/>
</dbReference>
<dbReference type="AlphaFoldDB" id="A0A158BZ68"/>
<evidence type="ECO:0000256" key="5">
    <source>
        <dbReference type="PROSITE-ProRule" id="PRU00169"/>
    </source>
</evidence>
<dbReference type="InterPro" id="IPR001789">
    <property type="entry name" value="Sig_transdc_resp-reg_receiver"/>
</dbReference>
<keyword evidence="7" id="KW-0808">Transferase</keyword>
<accession>A0A158BZ68</accession>
<dbReference type="STRING" id="1777137.AWB76_04902"/>
<evidence type="ECO:0000313" key="8">
    <source>
        <dbReference type="Proteomes" id="UP000054624"/>
    </source>
</evidence>
<reference evidence="8" key="1">
    <citation type="submission" date="2016-01" db="EMBL/GenBank/DDBJ databases">
        <authorList>
            <person name="Peeters Charlotte."/>
        </authorList>
    </citation>
    <scope>NUCLEOTIDE SEQUENCE [LARGE SCALE GENOMIC DNA]</scope>
</reference>
<dbReference type="GO" id="GO:0000156">
    <property type="term" value="F:phosphorelay response regulator activity"/>
    <property type="evidence" value="ECO:0007669"/>
    <property type="project" value="TreeGrafter"/>
</dbReference>
<dbReference type="InterPro" id="IPR039420">
    <property type="entry name" value="WalR-like"/>
</dbReference>
<keyword evidence="5" id="KW-0597">Phosphoprotein</keyword>
<keyword evidence="3" id="KW-0238">DNA-binding</keyword>
<dbReference type="GO" id="GO:0005829">
    <property type="term" value="C:cytosol"/>
    <property type="evidence" value="ECO:0007669"/>
    <property type="project" value="TreeGrafter"/>
</dbReference>
<dbReference type="RefSeq" id="WP_061162641.1">
    <property type="nucleotide sequence ID" value="NZ_FCOI02000018.1"/>
</dbReference>